<dbReference type="KEGG" id="mlu:Mlut_18840"/>
<keyword evidence="2" id="KW-1185">Reference proteome</keyword>
<dbReference type="AlphaFoldDB" id="C5CD15"/>
<sequence length="188" mass="19882">MVTTTLAAPSLASAQFRDDQVTHTQGQPSTDKVDDAMRLVRQAEMEDPAGFARRVAILEQLGDTFRLPHESTLGSTDMDRLAFAATVQDPLVLQGLVEMVSRGDIEIIEGTHGAPVWISHLDPEDLTASKEPTTQDLPACPSAWAAALAWIGANALMCTPLVSVPPAAVGCALTFGIGGFIIDVNQGC</sequence>
<accession>C5CD15</accession>
<dbReference type="HOGENOM" id="CLU_1439581_0_0_11"/>
<gene>
    <name evidence="1" type="ordered locus">Mlut_18840</name>
</gene>
<proteinExistence type="predicted"/>
<dbReference type="STRING" id="465515.Mlut_18840"/>
<dbReference type="EMBL" id="CP001628">
    <property type="protein sequence ID" value="ACS31367.1"/>
    <property type="molecule type" value="Genomic_DNA"/>
</dbReference>
<dbReference type="Proteomes" id="UP000000738">
    <property type="component" value="Chromosome"/>
</dbReference>
<reference evidence="2" key="1">
    <citation type="journal article" date="2010" name="J. Bacteriol.">
        <title>Genome sequence of the Fleming strain of Micrococcus luteus, a simple free-living actinobacterium.</title>
        <authorList>
            <person name="Young M."/>
            <person name="Artsatbanov V."/>
            <person name="Beller H.R."/>
            <person name="Chandra G."/>
            <person name="Chater K.F."/>
            <person name="Dover L.G."/>
            <person name="Goh E.B."/>
            <person name="Kahan T."/>
            <person name="Kaprelyants A.S."/>
            <person name="Kyrpides N."/>
            <person name="Lapidus A."/>
            <person name="Lowry S.R."/>
            <person name="Lykidis A."/>
            <person name="Mahillon J."/>
            <person name="Markowitz V."/>
            <person name="Mavromatis K."/>
            <person name="Mukamolova G.V."/>
            <person name="Oren A."/>
            <person name="Rokem J.S."/>
            <person name="Smith M.C."/>
            <person name="Young D.I."/>
            <person name="Greenblatt C.L."/>
        </authorList>
    </citation>
    <scope>NUCLEOTIDE SEQUENCE [LARGE SCALE GENOMIC DNA]</scope>
    <source>
        <strain evidence="2">ATCC 4698 / DSM 20030 / JCM 1464 / NBRC 3333 / NCIMB 9278 / NCTC 2665 / VKM Ac-2230</strain>
    </source>
</reference>
<name>C5CD15_MICLC</name>
<evidence type="ECO:0000313" key="2">
    <source>
        <dbReference type="Proteomes" id="UP000000738"/>
    </source>
</evidence>
<protein>
    <submittedName>
        <fullName evidence="1">Uncharacterized protein</fullName>
    </submittedName>
</protein>
<dbReference type="EnsemblBacteria" id="ACS31367">
    <property type="protein sequence ID" value="ACS31367"/>
    <property type="gene ID" value="Mlut_18840"/>
</dbReference>
<evidence type="ECO:0000313" key="1">
    <source>
        <dbReference type="EMBL" id="ACS31367.1"/>
    </source>
</evidence>
<organism evidence="1 2">
    <name type="scientific">Micrococcus luteus (strain ATCC 4698 / DSM 20030 / JCM 1464 / CCM 169 / CCUG 5858 / IAM 1056 / NBRC 3333 / NCIMB 9278 / NCTC 2665 / VKM Ac-2230)</name>
    <name type="common">Micrococcus lysodeikticus</name>
    <dbReference type="NCBI Taxonomy" id="465515"/>
    <lineage>
        <taxon>Bacteria</taxon>
        <taxon>Bacillati</taxon>
        <taxon>Actinomycetota</taxon>
        <taxon>Actinomycetes</taxon>
        <taxon>Micrococcales</taxon>
        <taxon>Micrococcaceae</taxon>
        <taxon>Micrococcus</taxon>
    </lineage>
</organism>